<dbReference type="GO" id="GO:0010008">
    <property type="term" value="C:endosome membrane"/>
    <property type="evidence" value="ECO:0007669"/>
    <property type="project" value="UniProtKB-SubCell"/>
</dbReference>
<keyword evidence="7" id="KW-0963">Cytoplasm</keyword>
<dbReference type="eggNOG" id="KOG0998">
    <property type="taxonomic scope" value="Eukaryota"/>
</dbReference>
<evidence type="ECO:0000259" key="21">
    <source>
        <dbReference type="PROSITE" id="PS50222"/>
    </source>
</evidence>
<dbReference type="HOGENOM" id="CLU_316174_0_0_1"/>
<organism evidence="23">
    <name type="scientific">Grosmannia clavigera (strain kw1407 / UAMH 11150)</name>
    <name type="common">Blue stain fungus</name>
    <name type="synonym">Graphiocladiella clavigera</name>
    <dbReference type="NCBI Taxonomy" id="655863"/>
    <lineage>
        <taxon>Eukaryota</taxon>
        <taxon>Fungi</taxon>
        <taxon>Dikarya</taxon>
        <taxon>Ascomycota</taxon>
        <taxon>Pezizomycotina</taxon>
        <taxon>Sordariomycetes</taxon>
        <taxon>Sordariomycetidae</taxon>
        <taxon>Ophiostomatales</taxon>
        <taxon>Ophiostomataceae</taxon>
        <taxon>Leptographium</taxon>
    </lineage>
</organism>
<dbReference type="PANTHER" id="PTHR11216:SF170">
    <property type="entry name" value="DYNAMIN ASSOCIATED PROTEIN 160, ISOFORM D"/>
    <property type="match status" value="1"/>
</dbReference>
<dbReference type="Proteomes" id="UP000007796">
    <property type="component" value="Unassembled WGS sequence"/>
</dbReference>
<dbReference type="PROSITE" id="PS50222">
    <property type="entry name" value="EF_HAND_2"/>
    <property type="match status" value="1"/>
</dbReference>
<keyword evidence="6" id="KW-1003">Cell membrane</keyword>
<keyword evidence="10" id="KW-0967">Endosome</keyword>
<dbReference type="PANTHER" id="PTHR11216">
    <property type="entry name" value="EH DOMAIN"/>
    <property type="match status" value="1"/>
</dbReference>
<dbReference type="GO" id="GO:0016197">
    <property type="term" value="P:endosomal transport"/>
    <property type="evidence" value="ECO:0007669"/>
    <property type="project" value="TreeGrafter"/>
</dbReference>
<evidence type="ECO:0000256" key="18">
    <source>
        <dbReference type="SAM" id="Coils"/>
    </source>
</evidence>
<evidence type="ECO:0000256" key="1">
    <source>
        <dbReference type="ARBA" id="ARBA00004125"/>
    </source>
</evidence>
<dbReference type="Gene3D" id="1.10.238.10">
    <property type="entry name" value="EF-hand"/>
    <property type="match status" value="2"/>
</dbReference>
<dbReference type="InterPro" id="IPR025604">
    <property type="entry name" value="End3"/>
</dbReference>
<keyword evidence="14" id="KW-0009">Actin-binding</keyword>
<reference evidence="22 23" key="1">
    <citation type="journal article" date="2011" name="Proc. Natl. Acad. Sci. U.S.A.">
        <title>Genome and transcriptome analyses of the mountain pine beetle-fungal symbiont Grosmannia clavigera, a lodgepole pine pathogen.</title>
        <authorList>
            <person name="DiGuistini S."/>
            <person name="Wang Y."/>
            <person name="Liao N.Y."/>
            <person name="Taylor G."/>
            <person name="Tanguay P."/>
            <person name="Feau N."/>
            <person name="Henrissat B."/>
            <person name="Chan S.K."/>
            <person name="Hesse-Orce U."/>
            <person name="Alamouti S.M."/>
            <person name="Tsui C.K.M."/>
            <person name="Docking R.T."/>
            <person name="Levasseur A."/>
            <person name="Haridas S."/>
            <person name="Robertson G."/>
            <person name="Birol I."/>
            <person name="Holt R.A."/>
            <person name="Marra M.A."/>
            <person name="Hamelin R.C."/>
            <person name="Hirst M."/>
            <person name="Jones S.J.M."/>
            <person name="Bohlmann J."/>
            <person name="Breuil C."/>
        </authorList>
    </citation>
    <scope>NUCLEOTIDE SEQUENCE [LARGE SCALE GENOMIC DNA]</scope>
    <source>
        <strain evidence="23">kw1407 / UAMH 11150</strain>
    </source>
</reference>
<dbReference type="PROSITE" id="PS50031">
    <property type="entry name" value="EH"/>
    <property type="match status" value="2"/>
</dbReference>
<evidence type="ECO:0000256" key="3">
    <source>
        <dbReference type="ARBA" id="ARBA00004413"/>
    </source>
</evidence>
<evidence type="ECO:0000259" key="20">
    <source>
        <dbReference type="PROSITE" id="PS50031"/>
    </source>
</evidence>
<comment type="similarity">
    <text evidence="4">Belongs to the END3 family.</text>
</comment>
<dbReference type="InterPro" id="IPR018247">
    <property type="entry name" value="EF_Hand_1_Ca_BS"/>
</dbReference>
<comment type="function">
    <text evidence="16">Component of the PAN1 actin cytoskeleton-regulatory complex required for the internalization of endosomes during actin-coupled endocytosis. The complex links the site of endocytosis to the cell membrane-associated actin cytoskeleton. Mediates uptake of external molecules and vacuolar degradation of plasma membrane proteins. Plays a role in the proper organization of the cell membrane-associated actin cytoskeleton and promotes its destabilization.</text>
</comment>
<dbReference type="OrthoDB" id="1716625at2759"/>
<accession>F0XGV6</accession>
<keyword evidence="11" id="KW-0106">Calcium</keyword>
<keyword evidence="23" id="KW-1185">Reference proteome</keyword>
<evidence type="ECO:0000256" key="17">
    <source>
        <dbReference type="ARBA" id="ARBA00029684"/>
    </source>
</evidence>
<dbReference type="InterPro" id="IPR000261">
    <property type="entry name" value="EH_dom"/>
</dbReference>
<evidence type="ECO:0000256" key="16">
    <source>
        <dbReference type="ARBA" id="ARBA00025194"/>
    </source>
</evidence>
<evidence type="ECO:0000256" key="6">
    <source>
        <dbReference type="ARBA" id="ARBA00022475"/>
    </source>
</evidence>
<evidence type="ECO:0000256" key="5">
    <source>
        <dbReference type="ARBA" id="ARBA00011159"/>
    </source>
</evidence>
<dbReference type="InParanoid" id="F0XGV6"/>
<dbReference type="SUPFAM" id="SSF47473">
    <property type="entry name" value="EF-hand"/>
    <property type="match status" value="2"/>
</dbReference>
<dbReference type="EMBL" id="GL629769">
    <property type="protein sequence ID" value="EFX02990.1"/>
    <property type="molecule type" value="Genomic_DNA"/>
</dbReference>
<protein>
    <recommendedName>
        <fullName evidence="17">Endocytosis protein 3</fullName>
    </recommendedName>
</protein>
<evidence type="ECO:0000256" key="15">
    <source>
        <dbReference type="ARBA" id="ARBA00023212"/>
    </source>
</evidence>
<feature type="compositionally biased region" description="Basic and acidic residues" evidence="19">
    <location>
        <begin position="423"/>
        <end position="433"/>
    </location>
</feature>
<comment type="subcellular location">
    <subcellularLocation>
        <location evidence="3">Cell membrane</location>
        <topology evidence="3">Peripheral membrane protein</topology>
        <orientation evidence="3">Cytoplasmic side</orientation>
    </subcellularLocation>
    <subcellularLocation>
        <location evidence="2">Cytoplasm</location>
        <location evidence="2">Cytoskeleton</location>
        <location evidence="2">Actin patch</location>
    </subcellularLocation>
    <subcellularLocation>
        <location evidence="1">Endosome membrane</location>
        <topology evidence="1">Peripheral membrane protein</topology>
        <orientation evidence="1">Cytoplasmic side</orientation>
    </subcellularLocation>
</comment>
<feature type="region of interest" description="Disordered" evidence="19">
    <location>
        <begin position="399"/>
        <end position="493"/>
    </location>
</feature>
<feature type="compositionally biased region" description="Polar residues" evidence="19">
    <location>
        <begin position="192"/>
        <end position="212"/>
    </location>
</feature>
<dbReference type="GO" id="GO:0005886">
    <property type="term" value="C:plasma membrane"/>
    <property type="evidence" value="ECO:0007669"/>
    <property type="project" value="UniProtKB-SubCell"/>
</dbReference>
<evidence type="ECO:0000256" key="7">
    <source>
        <dbReference type="ARBA" id="ARBA00022490"/>
    </source>
</evidence>
<evidence type="ECO:0000256" key="14">
    <source>
        <dbReference type="ARBA" id="ARBA00023203"/>
    </source>
</evidence>
<evidence type="ECO:0000256" key="11">
    <source>
        <dbReference type="ARBA" id="ARBA00022837"/>
    </source>
</evidence>
<evidence type="ECO:0000256" key="12">
    <source>
        <dbReference type="ARBA" id="ARBA00023054"/>
    </source>
</evidence>
<evidence type="ECO:0000256" key="4">
    <source>
        <dbReference type="ARBA" id="ARBA00009909"/>
    </source>
</evidence>
<feature type="domain" description="EH" evidence="20">
    <location>
        <begin position="658"/>
        <end position="746"/>
    </location>
</feature>
<keyword evidence="9" id="KW-0677">Repeat</keyword>
<dbReference type="STRING" id="655863.F0XGV6"/>
<evidence type="ECO:0000256" key="8">
    <source>
        <dbReference type="ARBA" id="ARBA00022583"/>
    </source>
</evidence>
<dbReference type="GO" id="GO:0007015">
    <property type="term" value="P:actin filament organization"/>
    <property type="evidence" value="ECO:0007669"/>
    <property type="project" value="InterPro"/>
</dbReference>
<dbReference type="SMART" id="SM00027">
    <property type="entry name" value="EH"/>
    <property type="match status" value="2"/>
</dbReference>
<evidence type="ECO:0000256" key="2">
    <source>
        <dbReference type="ARBA" id="ARBA00004134"/>
    </source>
</evidence>
<sequence>MPKLRPATSRRQPGRYKEFACSDSGSSVEDQEPPRSSFAPELSWTTAFPTRALDDPRRHPNEALADFHRAADRILRQPISVSSSGPDSAAATGLIYQQKEDFLTQAIDSAEEQLEAQFARWRRSFSMPAGSSKAKRRGNEQVGESPQTVKRQKIKSDRSKTAGLSISSSSSFDNSSFNVMTGKSGWGLQGDQAGSTVKSMKNNRGGTSSTSCTTWQAVPDNMKLIVVRELTSWFAYDETVTLLKLTSVEEAGFRALYDREQRKLAAYTIALRQYEASQVHERELLRYITMSQTARDIFPSGLASPVEMPFNSRYYLPPIADPGLITDIVTVRQITMAQEYLSSVGFVRDTVDLGHWLGHSGGGRFEIDMFSNCNGCEEGDHGHGHNQPVIALKGHSRLSPRGLAPAAAGTGTGDTVKRRRKKAAPEDSMRDAAADSVEVRMPVVPAATSTRGRGSGRGGRGRGGGGGRGRGRQPSFKVHVQGTGSSSQPALIDEADPSVAVKGDTLLRHEGNATREAAMAPPRIEQREIDTYWNIFSARTNGGKFLTGEQAAPVLKNSGLRDGQLERVWDLADVDNDGNLDFEEFCVAMRLIFDILNGEYPDVPNTLPDWLVPESKAHLVQAGRALTGKATQFEQVEVDDPDSPPLKDGFDWYMSPADKSKYEQIYMESRDMRGEVSFPALQDLYESLEVPDTDIRSAWNLVNPSAGSSINKDACLAFLHILNYRHEGYRIPRAVPASLRASFEHNKIDYQVGNASTAAANSRWATRADDSTSTGRKAKFGDQYLTRLGRSGFASSGTDFSAEQKTEDWEEVRLKKQLQDLEKRIADIEGGAAQRSAGGAGGKRDTKPALVKRELEQLLDYKRKELRDLEDGTGKAKAASSLHGVADDLSTVREQVESLEAHLRSREHILEQLRREIDDAKVR</sequence>
<feature type="region of interest" description="Disordered" evidence="19">
    <location>
        <begin position="127"/>
        <end position="173"/>
    </location>
</feature>
<name>F0XGV6_GROCL</name>
<feature type="region of interest" description="Disordered" evidence="19">
    <location>
        <begin position="1"/>
        <end position="40"/>
    </location>
</feature>
<dbReference type="Pfam" id="PF12761">
    <property type="entry name" value="End3"/>
    <property type="match status" value="1"/>
</dbReference>
<dbReference type="PROSITE" id="PS00018">
    <property type="entry name" value="EF_HAND_1"/>
    <property type="match status" value="1"/>
</dbReference>
<dbReference type="GO" id="GO:0003779">
    <property type="term" value="F:actin binding"/>
    <property type="evidence" value="ECO:0007669"/>
    <property type="project" value="UniProtKB-KW"/>
</dbReference>
<dbReference type="GO" id="GO:0005509">
    <property type="term" value="F:calcium ion binding"/>
    <property type="evidence" value="ECO:0007669"/>
    <property type="project" value="InterPro"/>
</dbReference>
<feature type="coiled-coil region" evidence="18">
    <location>
        <begin position="896"/>
        <end position="923"/>
    </location>
</feature>
<dbReference type="GO" id="GO:0006897">
    <property type="term" value="P:endocytosis"/>
    <property type="evidence" value="ECO:0007669"/>
    <property type="project" value="UniProtKB-KW"/>
</dbReference>
<keyword evidence="8" id="KW-0254">Endocytosis</keyword>
<dbReference type="GeneID" id="25975961"/>
<evidence type="ECO:0000256" key="10">
    <source>
        <dbReference type="ARBA" id="ARBA00022753"/>
    </source>
</evidence>
<feature type="domain" description="EF-hand" evidence="21">
    <location>
        <begin position="560"/>
        <end position="595"/>
    </location>
</feature>
<feature type="region of interest" description="Disordered" evidence="19">
    <location>
        <begin position="188"/>
        <end position="212"/>
    </location>
</feature>
<dbReference type="InterPro" id="IPR011992">
    <property type="entry name" value="EF-hand-dom_pair"/>
</dbReference>
<dbReference type="GO" id="GO:0030479">
    <property type="term" value="C:actin cortical patch"/>
    <property type="evidence" value="ECO:0007669"/>
    <property type="project" value="UniProtKB-SubCell"/>
</dbReference>
<evidence type="ECO:0000256" key="19">
    <source>
        <dbReference type="SAM" id="MobiDB-lite"/>
    </source>
</evidence>
<evidence type="ECO:0000256" key="9">
    <source>
        <dbReference type="ARBA" id="ARBA00022737"/>
    </source>
</evidence>
<evidence type="ECO:0000313" key="23">
    <source>
        <dbReference type="Proteomes" id="UP000007796"/>
    </source>
</evidence>
<keyword evidence="13" id="KW-0472">Membrane</keyword>
<evidence type="ECO:0000313" key="22">
    <source>
        <dbReference type="EMBL" id="EFX02990.1"/>
    </source>
</evidence>
<feature type="domain" description="EH" evidence="20">
    <location>
        <begin position="528"/>
        <end position="618"/>
    </location>
</feature>
<feature type="compositionally biased region" description="Low complexity" evidence="19">
    <location>
        <begin position="161"/>
        <end position="173"/>
    </location>
</feature>
<gene>
    <name evidence="22" type="ORF">CMQ_2919</name>
</gene>
<evidence type="ECO:0000256" key="13">
    <source>
        <dbReference type="ARBA" id="ARBA00023136"/>
    </source>
</evidence>
<proteinExistence type="inferred from homology"/>
<dbReference type="AlphaFoldDB" id="F0XGV6"/>
<dbReference type="InterPro" id="IPR002048">
    <property type="entry name" value="EF_hand_dom"/>
</dbReference>
<dbReference type="Pfam" id="PF12763">
    <property type="entry name" value="EH"/>
    <property type="match status" value="1"/>
</dbReference>
<dbReference type="RefSeq" id="XP_014172472.1">
    <property type="nucleotide sequence ID" value="XM_014316997.1"/>
</dbReference>
<keyword evidence="15" id="KW-0206">Cytoskeleton</keyword>
<feature type="compositionally biased region" description="Gly residues" evidence="19">
    <location>
        <begin position="453"/>
        <end position="468"/>
    </location>
</feature>
<dbReference type="SMART" id="SM00054">
    <property type="entry name" value="EFh"/>
    <property type="match status" value="1"/>
</dbReference>
<comment type="subunit">
    <text evidence="5">Component of the PAN1 actin cytoskeleton-regulatory complex.</text>
</comment>
<dbReference type="CDD" id="cd00052">
    <property type="entry name" value="EH"/>
    <property type="match status" value="1"/>
</dbReference>
<keyword evidence="12 18" id="KW-0175">Coiled coil</keyword>
<feature type="region of interest" description="Disordered" evidence="19">
    <location>
        <begin position="829"/>
        <end position="848"/>
    </location>
</feature>